<protein>
    <submittedName>
        <fullName evidence="1">Uncharacterized protein</fullName>
    </submittedName>
</protein>
<accession>A0A6J4QUX5</accession>
<dbReference type="AlphaFoldDB" id="A0A6J4QUX5"/>
<feature type="non-terminal residue" evidence="1">
    <location>
        <position position="29"/>
    </location>
</feature>
<reference evidence="1" key="1">
    <citation type="submission" date="2020-02" db="EMBL/GenBank/DDBJ databases">
        <authorList>
            <person name="Meier V. D."/>
        </authorList>
    </citation>
    <scope>NUCLEOTIDE SEQUENCE</scope>
    <source>
        <strain evidence="1">AVDCRST_MAG80</strain>
    </source>
</reference>
<proteinExistence type="predicted"/>
<sequence>WWRVRSRSSTPTASTTMALSCSGGAILQA</sequence>
<gene>
    <name evidence="1" type="ORF">AVDCRST_MAG80-2004</name>
</gene>
<feature type="non-terminal residue" evidence="1">
    <location>
        <position position="1"/>
    </location>
</feature>
<name>A0A6J4QUX5_9ACTN</name>
<evidence type="ECO:0000313" key="1">
    <source>
        <dbReference type="EMBL" id="CAA9448437.1"/>
    </source>
</evidence>
<organism evidence="1">
    <name type="scientific">uncultured Rubrobacteraceae bacterium</name>
    <dbReference type="NCBI Taxonomy" id="349277"/>
    <lineage>
        <taxon>Bacteria</taxon>
        <taxon>Bacillati</taxon>
        <taxon>Actinomycetota</taxon>
        <taxon>Rubrobacteria</taxon>
        <taxon>Rubrobacterales</taxon>
        <taxon>Rubrobacteraceae</taxon>
        <taxon>environmental samples</taxon>
    </lineage>
</organism>
<dbReference type="EMBL" id="CADCVC010000173">
    <property type="protein sequence ID" value="CAA9448437.1"/>
    <property type="molecule type" value="Genomic_DNA"/>
</dbReference>